<proteinExistence type="predicted"/>
<dbReference type="AlphaFoldDB" id="A0AAE1CPV8"/>
<organism evidence="2 3">
    <name type="scientific">Elysia crispata</name>
    <name type="common">lettuce slug</name>
    <dbReference type="NCBI Taxonomy" id="231223"/>
    <lineage>
        <taxon>Eukaryota</taxon>
        <taxon>Metazoa</taxon>
        <taxon>Spiralia</taxon>
        <taxon>Lophotrochozoa</taxon>
        <taxon>Mollusca</taxon>
        <taxon>Gastropoda</taxon>
        <taxon>Heterobranchia</taxon>
        <taxon>Euthyneura</taxon>
        <taxon>Panpulmonata</taxon>
        <taxon>Sacoglossa</taxon>
        <taxon>Placobranchoidea</taxon>
        <taxon>Plakobranchidae</taxon>
        <taxon>Elysia</taxon>
    </lineage>
</organism>
<evidence type="ECO:0000313" key="3">
    <source>
        <dbReference type="Proteomes" id="UP001283361"/>
    </source>
</evidence>
<dbReference type="Proteomes" id="UP001283361">
    <property type="component" value="Unassembled WGS sequence"/>
</dbReference>
<keyword evidence="3" id="KW-1185">Reference proteome</keyword>
<comment type="caution">
    <text evidence="2">The sequence shown here is derived from an EMBL/GenBank/DDBJ whole genome shotgun (WGS) entry which is preliminary data.</text>
</comment>
<gene>
    <name evidence="2" type="ORF">RRG08_038745</name>
</gene>
<dbReference type="Pfam" id="PF13843">
    <property type="entry name" value="DDE_Tnp_1_7"/>
    <property type="match status" value="1"/>
</dbReference>
<dbReference type="EMBL" id="JAWDGP010007241">
    <property type="protein sequence ID" value="KAK3727388.1"/>
    <property type="molecule type" value="Genomic_DNA"/>
</dbReference>
<name>A0AAE1CPV8_9GAST</name>
<sequence>MKLFGSDLPWDTSVTAPRDSKNYDTHFKVRNVIKAAQKTFNDYFQVRTDLSVGKCMLAFKRRLSFEQYMPAKHTKWCFPPQTHHPSSVNQPDHGEAEDGLPLVLTLYNKNTGAVDKLDQQLSYYPVVEAKAAPKTLQRCAQQGEHGEKLMTVLASADHKIDNLLHSKPCHSNKTSLHQSHVASCQGQICNPKWSQQSIWDSLCNTQIGDDESQVEMNLHGRYPINPKPCTLLTQEEEVKPAWFCEMKKYLDSMDSTLVTSSDRLYNAVETGFHLSSKPPTVKAAKGSKHVNNVPATQSRASRYLSVVLRVVTTFIFFPYNRRPAFDLMAGFLEAKFYISPNGWIKTDMFMSCLRDCYVPAVPHKRKPVVLLINSHISNTDVIHLCIKDLILLYCLKSYASYIIQPLEQSLFGTMKQAWGSSAKRS</sequence>
<evidence type="ECO:0000313" key="2">
    <source>
        <dbReference type="EMBL" id="KAK3727388.1"/>
    </source>
</evidence>
<reference evidence="2" key="1">
    <citation type="journal article" date="2023" name="G3 (Bethesda)">
        <title>A reference genome for the long-term kleptoplast-retaining sea slug Elysia crispata morphotype clarki.</title>
        <authorList>
            <person name="Eastman K.E."/>
            <person name="Pendleton A.L."/>
            <person name="Shaikh M.A."/>
            <person name="Suttiyut T."/>
            <person name="Ogas R."/>
            <person name="Tomko P."/>
            <person name="Gavelis G."/>
            <person name="Widhalm J.R."/>
            <person name="Wisecaver J.H."/>
        </authorList>
    </citation>
    <scope>NUCLEOTIDE SEQUENCE</scope>
    <source>
        <strain evidence="2">ECLA1</strain>
    </source>
</reference>
<feature type="domain" description="PiggyBac transposable element-derived protein" evidence="1">
    <location>
        <begin position="15"/>
        <end position="76"/>
    </location>
</feature>
<dbReference type="InterPro" id="IPR029526">
    <property type="entry name" value="PGBD"/>
</dbReference>
<accession>A0AAE1CPV8</accession>
<protein>
    <recommendedName>
        <fullName evidence="1">PiggyBac transposable element-derived protein domain-containing protein</fullName>
    </recommendedName>
</protein>
<evidence type="ECO:0000259" key="1">
    <source>
        <dbReference type="Pfam" id="PF13843"/>
    </source>
</evidence>